<keyword evidence="2" id="KW-1185">Reference proteome</keyword>
<accession>A0ABT3X4P6</accession>
<gene>
    <name evidence="1" type="ORF">OS242_06980</name>
</gene>
<dbReference type="EMBL" id="JAPMLT010000002">
    <property type="protein sequence ID" value="MCX7569704.1"/>
    <property type="molecule type" value="Genomic_DNA"/>
</dbReference>
<evidence type="ECO:0000313" key="2">
    <source>
        <dbReference type="Proteomes" id="UP001208017"/>
    </source>
</evidence>
<dbReference type="Proteomes" id="UP001208017">
    <property type="component" value="Unassembled WGS sequence"/>
</dbReference>
<comment type="caution">
    <text evidence="1">The sequence shown here is derived from an EMBL/GenBank/DDBJ whole genome shotgun (WGS) entry which is preliminary data.</text>
</comment>
<organism evidence="1 2">
    <name type="scientific">Tumebacillus lacus</name>
    <dbReference type="NCBI Taxonomy" id="2995335"/>
    <lineage>
        <taxon>Bacteria</taxon>
        <taxon>Bacillati</taxon>
        <taxon>Bacillota</taxon>
        <taxon>Bacilli</taxon>
        <taxon>Bacillales</taxon>
        <taxon>Alicyclobacillaceae</taxon>
        <taxon>Tumebacillus</taxon>
    </lineage>
</organism>
<dbReference type="Pfam" id="PF07070">
    <property type="entry name" value="Spo0M"/>
    <property type="match status" value="1"/>
</dbReference>
<dbReference type="InterPro" id="IPR009776">
    <property type="entry name" value="Spore_0_M"/>
</dbReference>
<sequence length="254" mass="28463">MFKKFMAKIGVGSAQIDFQLNGNQYRLGDTVEGQFQIVGGNVEQSINGITLDLNLKMKYEDSAIYPVIASIPVSGAFDLPPGERKTLDVRFTLPENLPVSRRHASYYFSTNLDIEEGLDSGDRDAITLLPSPRFAAVLDAIADMGFREKHDSGEFNGYNQEFAYAVPEDYYSRLNELEFEAAVEADGVRLLMELDLPTLLGFSEIEVKREVFLSNEVLTDRAQVASHLRRAIEETLANPRSYGGKRHLPSAFRR</sequence>
<dbReference type="PANTHER" id="PTHR40053:SF1">
    <property type="entry name" value="SPORULATION-CONTROL PROTEIN SPO0M"/>
    <property type="match status" value="1"/>
</dbReference>
<protein>
    <submittedName>
        <fullName evidence="1">Sporulation protein</fullName>
    </submittedName>
</protein>
<name>A0ABT3X4P6_9BACL</name>
<reference evidence="1 2" key="1">
    <citation type="submission" date="2022-11" db="EMBL/GenBank/DDBJ databases">
        <title>Study of microbial diversity in lake waters.</title>
        <authorList>
            <person name="Zhang J."/>
        </authorList>
    </citation>
    <scope>NUCLEOTIDE SEQUENCE [LARGE SCALE GENOMIC DNA]</scope>
    <source>
        <strain evidence="1 2">DT12</strain>
    </source>
</reference>
<dbReference type="PANTHER" id="PTHR40053">
    <property type="entry name" value="SPORULATION-CONTROL PROTEIN SPO0M"/>
    <property type="match status" value="1"/>
</dbReference>
<evidence type="ECO:0000313" key="1">
    <source>
        <dbReference type="EMBL" id="MCX7569704.1"/>
    </source>
</evidence>
<proteinExistence type="predicted"/>
<dbReference type="RefSeq" id="WP_267150934.1">
    <property type="nucleotide sequence ID" value="NZ_JAPMLT010000002.1"/>
</dbReference>